<dbReference type="InterPro" id="IPR057476">
    <property type="entry name" value="Cux_N"/>
</dbReference>
<dbReference type="GO" id="GO:0000977">
    <property type="term" value="F:RNA polymerase II transcription regulatory region sequence-specific DNA binding"/>
    <property type="evidence" value="ECO:0007669"/>
    <property type="project" value="TreeGrafter"/>
</dbReference>
<dbReference type="GO" id="GO:0005634">
    <property type="term" value="C:nucleus"/>
    <property type="evidence" value="ECO:0007669"/>
    <property type="project" value="TreeGrafter"/>
</dbReference>
<name>A0A8S3YPM0_9EUPU</name>
<evidence type="ECO:0000256" key="1">
    <source>
        <dbReference type="ARBA" id="ARBA00023054"/>
    </source>
</evidence>
<evidence type="ECO:0000256" key="2">
    <source>
        <dbReference type="SAM" id="Coils"/>
    </source>
</evidence>
<feature type="domain" description="Cux N-terminal" evidence="3">
    <location>
        <begin position="3"/>
        <end position="113"/>
    </location>
</feature>
<dbReference type="PANTHER" id="PTHR14043">
    <property type="entry name" value="CCAAT DISPLACEMENT PROTEIN-RELATED"/>
    <property type="match status" value="1"/>
</dbReference>
<dbReference type="Pfam" id="PF25398">
    <property type="entry name" value="CUX1_N"/>
    <property type="match status" value="1"/>
</dbReference>
<keyword evidence="5" id="KW-1185">Reference proteome</keyword>
<protein>
    <recommendedName>
        <fullName evidence="3">Cux N-terminal domain-containing protein</fullName>
    </recommendedName>
</protein>
<evidence type="ECO:0000313" key="5">
    <source>
        <dbReference type="Proteomes" id="UP000678393"/>
    </source>
</evidence>
<dbReference type="PANTHER" id="PTHR14043:SF2">
    <property type="entry name" value="HOMEOBOX PROTEIN CUT"/>
    <property type="match status" value="1"/>
</dbReference>
<gene>
    <name evidence="4" type="ORF">CUNI_LOCUS4311</name>
</gene>
<dbReference type="Proteomes" id="UP000678393">
    <property type="component" value="Unassembled WGS sequence"/>
</dbReference>
<evidence type="ECO:0000259" key="3">
    <source>
        <dbReference type="Pfam" id="PF25398"/>
    </source>
</evidence>
<evidence type="ECO:0000313" key="4">
    <source>
        <dbReference type="EMBL" id="CAG5118753.1"/>
    </source>
</evidence>
<dbReference type="EMBL" id="CAJHNH020000602">
    <property type="protein sequence ID" value="CAG5118753.1"/>
    <property type="molecule type" value="Genomic_DNA"/>
</dbReference>
<keyword evidence="1 2" id="KW-0175">Coiled coil</keyword>
<comment type="caution">
    <text evidence="4">The sequence shown here is derived from an EMBL/GenBank/DDBJ whole genome shotgun (WGS) entry which is preliminary data.</text>
</comment>
<dbReference type="GO" id="GO:0000981">
    <property type="term" value="F:DNA-binding transcription factor activity, RNA polymerase II-specific"/>
    <property type="evidence" value="ECO:0007669"/>
    <property type="project" value="TreeGrafter"/>
</dbReference>
<feature type="non-terminal residue" evidence="4">
    <location>
        <position position="146"/>
    </location>
</feature>
<feature type="coiled-coil region" evidence="2">
    <location>
        <begin position="112"/>
        <end position="146"/>
    </location>
</feature>
<dbReference type="OrthoDB" id="10257567at2759"/>
<sequence>MAANVQLMCQYWKTFDLLELQRELDTTATDLANRQDESEGSRKRLVELSREFKKNTPEDIRKVVAPLLKSFQLEIDSLSKRSKAAEAAFLSVYKKLIDLPDPVPALEHAQNLQKKAHKVQDLEIENKQLRDTLEEYNHEFAEVRNQ</sequence>
<organism evidence="4 5">
    <name type="scientific">Candidula unifasciata</name>
    <dbReference type="NCBI Taxonomy" id="100452"/>
    <lineage>
        <taxon>Eukaryota</taxon>
        <taxon>Metazoa</taxon>
        <taxon>Spiralia</taxon>
        <taxon>Lophotrochozoa</taxon>
        <taxon>Mollusca</taxon>
        <taxon>Gastropoda</taxon>
        <taxon>Heterobranchia</taxon>
        <taxon>Euthyneura</taxon>
        <taxon>Panpulmonata</taxon>
        <taxon>Eupulmonata</taxon>
        <taxon>Stylommatophora</taxon>
        <taxon>Helicina</taxon>
        <taxon>Helicoidea</taxon>
        <taxon>Geomitridae</taxon>
        <taxon>Candidula</taxon>
    </lineage>
</organism>
<reference evidence="4" key="1">
    <citation type="submission" date="2021-04" db="EMBL/GenBank/DDBJ databases">
        <authorList>
            <consortium name="Molecular Ecology Group"/>
        </authorList>
    </citation>
    <scope>NUCLEOTIDE SEQUENCE</scope>
</reference>
<accession>A0A8S3YPM0</accession>
<proteinExistence type="predicted"/>
<dbReference type="AlphaFoldDB" id="A0A8S3YPM0"/>